<evidence type="ECO:0000256" key="10">
    <source>
        <dbReference type="ARBA" id="ARBA00022898"/>
    </source>
</evidence>
<dbReference type="InterPro" id="IPR004839">
    <property type="entry name" value="Aminotransferase_I/II_large"/>
</dbReference>
<evidence type="ECO:0000256" key="14">
    <source>
        <dbReference type="ARBA" id="ARBA00048528"/>
    </source>
</evidence>
<keyword evidence="12 16" id="KW-1133">Transmembrane helix</keyword>
<feature type="region of interest" description="Disordered" evidence="15">
    <location>
        <begin position="27"/>
        <end position="54"/>
    </location>
</feature>
<evidence type="ECO:0000256" key="2">
    <source>
        <dbReference type="ARBA" id="ARBA00004389"/>
    </source>
</evidence>
<evidence type="ECO:0000256" key="5">
    <source>
        <dbReference type="ARBA" id="ARBA00010008"/>
    </source>
</evidence>
<evidence type="ECO:0000256" key="7">
    <source>
        <dbReference type="ARBA" id="ARBA00022679"/>
    </source>
</evidence>
<evidence type="ECO:0000256" key="1">
    <source>
        <dbReference type="ARBA" id="ARBA00001933"/>
    </source>
</evidence>
<dbReference type="EMBL" id="CM000147">
    <property type="protein sequence ID" value="EEE51396.1"/>
    <property type="molecule type" value="Genomic_DNA"/>
</dbReference>
<dbReference type="GO" id="GO:0030170">
    <property type="term" value="F:pyridoxal phosphate binding"/>
    <property type="evidence" value="ECO:0007669"/>
    <property type="project" value="InterPro"/>
</dbReference>
<sequence length="447" mass="49566">MAQWDALVDAALARLASRSLLRATRPIALRRRPRRRRPSPAQARGEGSGQEEKVDEKLILFSGNDYMGLSSHPAIRHAAVKAAEEYGMGPRGSALICGYTTYHKMVEESLAELKKKEDCLLCPTGFSANMAVMTALGNISSLLAAGRKPAEDERIAIFSDALNHASIIDGIRLVERQQEVVSFVYKHCDMSHLELLLSSCSMEKKVVVTDRQVIHPSKFHHLRSIYSLYYLFSMDGDFAPLPELVKLRRKYGFLLVIDDAHGTLVCGENGGGAPELFECENEIDISVGTLSKAAGCQGGFIACSTRWKRLIQSRGRSFIFSTALPVPVVASVYAALYVSREERWRRSVIWRHVQYFASLTKLNITSPIISIVVGSEKAALRAGRDMLRSGFHVTPIRPPTVPPNSCRLRITLSASHSSDDIKRLVDALTPWLPHKHDIQIYAVASKL</sequence>
<keyword evidence="10" id="KW-0663">Pyridoxal phosphate</keyword>
<keyword evidence="8 16" id="KW-0812">Transmembrane</keyword>
<dbReference type="PANTHER" id="PTHR13693">
    <property type="entry name" value="CLASS II AMINOTRANSFERASE/8-AMINO-7-OXONONANOATE SYNTHASE"/>
    <property type="match status" value="1"/>
</dbReference>
<evidence type="ECO:0000256" key="4">
    <source>
        <dbReference type="ARBA" id="ARBA00004991"/>
    </source>
</evidence>
<name>B9G6Z9_ORYSJ</name>
<evidence type="ECO:0000256" key="9">
    <source>
        <dbReference type="ARBA" id="ARBA00022824"/>
    </source>
</evidence>
<comment type="subcellular location">
    <subcellularLocation>
        <location evidence="2">Endoplasmic reticulum membrane</location>
        <topology evidence="2">Single-pass membrane protein</topology>
    </subcellularLocation>
</comment>
<organism evidence="18">
    <name type="scientific">Oryza sativa subsp. japonica</name>
    <name type="common">Rice</name>
    <dbReference type="NCBI Taxonomy" id="39947"/>
    <lineage>
        <taxon>Eukaryota</taxon>
        <taxon>Viridiplantae</taxon>
        <taxon>Streptophyta</taxon>
        <taxon>Embryophyta</taxon>
        <taxon>Tracheophyta</taxon>
        <taxon>Spermatophyta</taxon>
        <taxon>Magnoliopsida</taxon>
        <taxon>Liliopsida</taxon>
        <taxon>Poales</taxon>
        <taxon>Poaceae</taxon>
        <taxon>BOP clade</taxon>
        <taxon>Oryzoideae</taxon>
        <taxon>Oryzeae</taxon>
        <taxon>Oryzinae</taxon>
        <taxon>Oryza</taxon>
        <taxon>Oryza sativa</taxon>
    </lineage>
</organism>
<reference evidence="18" key="2">
    <citation type="submission" date="2008-12" db="EMBL/GenBank/DDBJ databases">
        <title>Improved gene annotation of the rice (Oryza sativa) genomes.</title>
        <authorList>
            <person name="Wang J."/>
            <person name="Li R."/>
            <person name="Fan W."/>
            <person name="Huang Q."/>
            <person name="Zhang J."/>
            <person name="Zhou Y."/>
            <person name="Hu Y."/>
            <person name="Zi S."/>
            <person name="Li J."/>
            <person name="Ni P."/>
            <person name="Zheng H."/>
            <person name="Zhang Y."/>
            <person name="Zhao M."/>
            <person name="Hao Q."/>
            <person name="McDermott J."/>
            <person name="Samudrala R."/>
            <person name="Kristiansen K."/>
            <person name="Wong G.K.-S."/>
        </authorList>
    </citation>
    <scope>NUCLEOTIDE SEQUENCE</scope>
</reference>
<comment type="pathway">
    <text evidence="4">Sphingolipid metabolism.</text>
</comment>
<evidence type="ECO:0000256" key="3">
    <source>
        <dbReference type="ARBA" id="ARBA00004760"/>
    </source>
</evidence>
<dbReference type="EC" id="2.3.1.50" evidence="6"/>
<dbReference type="Gene3D" id="3.40.640.10">
    <property type="entry name" value="Type I PLP-dependent aspartate aminotransferase-like (Major domain)"/>
    <property type="match status" value="1"/>
</dbReference>
<dbReference type="AlphaFoldDB" id="B9G6Z9"/>
<evidence type="ECO:0000256" key="12">
    <source>
        <dbReference type="ARBA" id="ARBA00022989"/>
    </source>
</evidence>
<dbReference type="InterPro" id="IPR015424">
    <property type="entry name" value="PyrdxlP-dep_Trfase"/>
</dbReference>
<protein>
    <recommendedName>
        <fullName evidence="6">serine C-palmitoyltransferase</fullName>
        <ecNumber evidence="6">2.3.1.50</ecNumber>
    </recommendedName>
</protein>
<keyword evidence="11" id="KW-0746">Sphingolipid metabolism</keyword>
<comment type="pathway">
    <text evidence="3">Lipid metabolism; sphingolipid metabolism.</text>
</comment>
<gene>
    <name evidence="18" type="ORF">OsJ_32456</name>
</gene>
<keyword evidence="7" id="KW-0808">Transferase</keyword>
<comment type="catalytic activity">
    <reaction evidence="14">
        <text>L-serine + hexadecanoyl-CoA + H(+) = 3-oxosphinganine + CO2 + CoA</text>
        <dbReference type="Rhea" id="RHEA:14761"/>
        <dbReference type="ChEBI" id="CHEBI:15378"/>
        <dbReference type="ChEBI" id="CHEBI:16526"/>
        <dbReference type="ChEBI" id="CHEBI:33384"/>
        <dbReference type="ChEBI" id="CHEBI:57287"/>
        <dbReference type="ChEBI" id="CHEBI:57379"/>
        <dbReference type="ChEBI" id="CHEBI:58299"/>
        <dbReference type="EC" id="2.3.1.50"/>
    </reaction>
</comment>
<dbReference type="Gene3D" id="3.90.1150.10">
    <property type="entry name" value="Aspartate Aminotransferase, domain 1"/>
    <property type="match status" value="1"/>
</dbReference>
<dbReference type="SUPFAM" id="SSF53383">
    <property type="entry name" value="PLP-dependent transferases"/>
    <property type="match status" value="1"/>
</dbReference>
<feature type="domain" description="Aminotransferase class I/classII large" evidence="17">
    <location>
        <begin position="57"/>
        <end position="428"/>
    </location>
</feature>
<dbReference type="GO" id="GO:0005789">
    <property type="term" value="C:endoplasmic reticulum membrane"/>
    <property type="evidence" value="ECO:0007669"/>
    <property type="project" value="UniProtKB-SubCell"/>
</dbReference>
<keyword evidence="11" id="KW-0443">Lipid metabolism</keyword>
<proteinExistence type="inferred from homology"/>
<feature type="transmembrane region" description="Helical" evidence="16">
    <location>
        <begin position="318"/>
        <end position="338"/>
    </location>
</feature>
<evidence type="ECO:0000256" key="13">
    <source>
        <dbReference type="ARBA" id="ARBA00023136"/>
    </source>
</evidence>
<keyword evidence="13 16" id="KW-0472">Membrane</keyword>
<dbReference type="InterPro" id="IPR015421">
    <property type="entry name" value="PyrdxlP-dep_Trfase_major"/>
</dbReference>
<dbReference type="GO" id="GO:0004758">
    <property type="term" value="F:serine C-palmitoyltransferase activity"/>
    <property type="evidence" value="ECO:0007669"/>
    <property type="project" value="UniProtKB-EC"/>
</dbReference>
<comment type="similarity">
    <text evidence="5">Belongs to the class-II pyridoxal-phosphate-dependent aminotransferase family. BioF subfamily.</text>
</comment>
<evidence type="ECO:0000313" key="18">
    <source>
        <dbReference type="EMBL" id="EEE51396.1"/>
    </source>
</evidence>
<reference evidence="18" key="1">
    <citation type="journal article" date="2005" name="PLoS Biol.">
        <title>The genomes of Oryza sativa: a history of duplications.</title>
        <authorList>
            <person name="Yu J."/>
            <person name="Wang J."/>
            <person name="Lin W."/>
            <person name="Li S."/>
            <person name="Li H."/>
            <person name="Zhou J."/>
            <person name="Ni P."/>
            <person name="Dong W."/>
            <person name="Hu S."/>
            <person name="Zeng C."/>
            <person name="Zhang J."/>
            <person name="Zhang Y."/>
            <person name="Li R."/>
            <person name="Xu Z."/>
            <person name="Li S."/>
            <person name="Li X."/>
            <person name="Zheng H."/>
            <person name="Cong L."/>
            <person name="Lin L."/>
            <person name="Yin J."/>
            <person name="Geng J."/>
            <person name="Li G."/>
            <person name="Shi J."/>
            <person name="Liu J."/>
            <person name="Lv H."/>
            <person name="Li J."/>
            <person name="Wang J."/>
            <person name="Deng Y."/>
            <person name="Ran L."/>
            <person name="Shi X."/>
            <person name="Wang X."/>
            <person name="Wu Q."/>
            <person name="Li C."/>
            <person name="Ren X."/>
            <person name="Wang J."/>
            <person name="Wang X."/>
            <person name="Li D."/>
            <person name="Liu D."/>
            <person name="Zhang X."/>
            <person name="Ji Z."/>
            <person name="Zhao W."/>
            <person name="Sun Y."/>
            <person name="Zhang Z."/>
            <person name="Bao J."/>
            <person name="Han Y."/>
            <person name="Dong L."/>
            <person name="Ji J."/>
            <person name="Chen P."/>
            <person name="Wu S."/>
            <person name="Liu J."/>
            <person name="Xiao Y."/>
            <person name="Bu D."/>
            <person name="Tan J."/>
            <person name="Yang L."/>
            <person name="Ye C."/>
            <person name="Zhang J."/>
            <person name="Xu J."/>
            <person name="Zhou Y."/>
            <person name="Yu Y."/>
            <person name="Zhang B."/>
            <person name="Zhuang S."/>
            <person name="Wei H."/>
            <person name="Liu B."/>
            <person name="Lei M."/>
            <person name="Yu H."/>
            <person name="Li Y."/>
            <person name="Xu H."/>
            <person name="Wei S."/>
            <person name="He X."/>
            <person name="Fang L."/>
            <person name="Zhang Z."/>
            <person name="Zhang Y."/>
            <person name="Huang X."/>
            <person name="Su Z."/>
            <person name="Tong W."/>
            <person name="Li J."/>
            <person name="Tong Z."/>
            <person name="Li S."/>
            <person name="Ye J."/>
            <person name="Wang L."/>
            <person name="Fang L."/>
            <person name="Lei T."/>
            <person name="Chen C."/>
            <person name="Chen H."/>
            <person name="Xu Z."/>
            <person name="Li H."/>
            <person name="Huang H."/>
            <person name="Zhang F."/>
            <person name="Xu H."/>
            <person name="Li N."/>
            <person name="Zhao C."/>
            <person name="Li S."/>
            <person name="Dong L."/>
            <person name="Huang Y."/>
            <person name="Li L."/>
            <person name="Xi Y."/>
            <person name="Qi Q."/>
            <person name="Li W."/>
            <person name="Zhang B."/>
            <person name="Hu W."/>
            <person name="Zhang Y."/>
            <person name="Tian X."/>
            <person name="Jiao Y."/>
            <person name="Liang X."/>
            <person name="Jin J."/>
            <person name="Gao L."/>
            <person name="Zheng W."/>
            <person name="Hao B."/>
            <person name="Liu S."/>
            <person name="Wang W."/>
            <person name="Yuan L."/>
            <person name="Cao M."/>
            <person name="McDermott J."/>
            <person name="Samudrala R."/>
            <person name="Wang J."/>
            <person name="Wong G.K."/>
            <person name="Yang H."/>
        </authorList>
    </citation>
    <scope>NUCLEOTIDE SEQUENCE [LARGE SCALE GENOMIC DNA]</scope>
</reference>
<evidence type="ECO:0000256" key="8">
    <source>
        <dbReference type="ARBA" id="ARBA00022692"/>
    </source>
</evidence>
<dbReference type="InterPro" id="IPR015422">
    <property type="entry name" value="PyrdxlP-dep_Trfase_small"/>
</dbReference>
<evidence type="ECO:0000256" key="15">
    <source>
        <dbReference type="SAM" id="MobiDB-lite"/>
    </source>
</evidence>
<comment type="cofactor">
    <cofactor evidence="1">
        <name>pyridoxal 5'-phosphate</name>
        <dbReference type="ChEBI" id="CHEBI:597326"/>
    </cofactor>
</comment>
<keyword evidence="9" id="KW-0256">Endoplasmic reticulum</keyword>
<evidence type="ECO:0000256" key="6">
    <source>
        <dbReference type="ARBA" id="ARBA00013220"/>
    </source>
</evidence>
<feature type="compositionally biased region" description="Basic residues" evidence="15">
    <location>
        <begin position="28"/>
        <end position="38"/>
    </location>
</feature>
<dbReference type="Pfam" id="PF00155">
    <property type="entry name" value="Aminotran_1_2"/>
    <property type="match status" value="1"/>
</dbReference>
<dbReference type="InterPro" id="IPR050087">
    <property type="entry name" value="AON_synthase_class-II"/>
</dbReference>
<dbReference type="PANTHER" id="PTHR13693:SF77">
    <property type="entry name" value="8-AMINO-7-OXONONANOATE SYNTHASE"/>
    <property type="match status" value="1"/>
</dbReference>
<accession>B9G6Z9</accession>
<dbReference type="Proteomes" id="UP000007752">
    <property type="component" value="Chromosome 10"/>
</dbReference>
<evidence type="ECO:0000259" key="17">
    <source>
        <dbReference type="Pfam" id="PF00155"/>
    </source>
</evidence>
<dbReference type="GO" id="GO:0006665">
    <property type="term" value="P:sphingolipid metabolic process"/>
    <property type="evidence" value="ECO:0007669"/>
    <property type="project" value="UniProtKB-KW"/>
</dbReference>
<evidence type="ECO:0000256" key="16">
    <source>
        <dbReference type="SAM" id="Phobius"/>
    </source>
</evidence>
<evidence type="ECO:0000256" key="11">
    <source>
        <dbReference type="ARBA" id="ARBA00022919"/>
    </source>
</evidence>